<dbReference type="GO" id="GO:0046872">
    <property type="term" value="F:metal ion binding"/>
    <property type="evidence" value="ECO:0007669"/>
    <property type="project" value="UniProtKB-KW"/>
</dbReference>
<dbReference type="EMBL" id="UINC01014797">
    <property type="protein sequence ID" value="SVA62848.1"/>
    <property type="molecule type" value="Genomic_DNA"/>
</dbReference>
<organism evidence="5">
    <name type="scientific">marine metagenome</name>
    <dbReference type="NCBI Taxonomy" id="408172"/>
    <lineage>
        <taxon>unclassified sequences</taxon>
        <taxon>metagenomes</taxon>
        <taxon>ecological metagenomes</taxon>
    </lineage>
</organism>
<feature type="domain" description="Cytochrome c" evidence="4">
    <location>
        <begin position="1"/>
        <end position="111"/>
    </location>
</feature>
<accession>A0A381XDQ1</accession>
<feature type="domain" description="Cytochrome c" evidence="4">
    <location>
        <begin position="126"/>
        <end position="212"/>
    </location>
</feature>
<sequence length="217" mass="24966">MKKIFYLLIGGWVLYSPILSNASLIEEKKCAACHRLSKIENEKKGPDLFYAGNKFQSAWLEEYLQNPVTLRKTGTINNPYFLKGELQNLQQHPILNKNDAVNITQELMAITLPGFPEEQINPLTKDQIAKTKYEFERTFGCISCHQSINLAGKPRGGISGPSLVNAGNRLKKNWVANWLKKPKIFSDKSRMPVYKMDDETRLRFTQFIMTLRKENLR</sequence>
<dbReference type="InterPro" id="IPR036909">
    <property type="entry name" value="Cyt_c-like_dom_sf"/>
</dbReference>
<reference evidence="5" key="1">
    <citation type="submission" date="2018-05" db="EMBL/GenBank/DDBJ databases">
        <authorList>
            <person name="Lanie J.A."/>
            <person name="Ng W.-L."/>
            <person name="Kazmierczak K.M."/>
            <person name="Andrzejewski T.M."/>
            <person name="Davidsen T.M."/>
            <person name="Wayne K.J."/>
            <person name="Tettelin H."/>
            <person name="Glass J.I."/>
            <person name="Rusch D."/>
            <person name="Podicherti R."/>
            <person name="Tsui H.-C.T."/>
            <person name="Winkler M.E."/>
        </authorList>
    </citation>
    <scope>NUCLEOTIDE SEQUENCE</scope>
</reference>
<evidence type="ECO:0000256" key="2">
    <source>
        <dbReference type="ARBA" id="ARBA00022723"/>
    </source>
</evidence>
<name>A0A381XDQ1_9ZZZZ</name>
<dbReference type="AlphaFoldDB" id="A0A381XDQ1"/>
<dbReference type="GO" id="GO:0009055">
    <property type="term" value="F:electron transfer activity"/>
    <property type="evidence" value="ECO:0007669"/>
    <property type="project" value="InterPro"/>
</dbReference>
<dbReference type="Gene3D" id="1.10.760.10">
    <property type="entry name" value="Cytochrome c-like domain"/>
    <property type="match status" value="2"/>
</dbReference>
<evidence type="ECO:0000313" key="5">
    <source>
        <dbReference type="EMBL" id="SVA62848.1"/>
    </source>
</evidence>
<dbReference type="InterPro" id="IPR009056">
    <property type="entry name" value="Cyt_c-like_dom"/>
</dbReference>
<evidence type="ECO:0000256" key="3">
    <source>
        <dbReference type="ARBA" id="ARBA00023004"/>
    </source>
</evidence>
<dbReference type="GO" id="GO:0020037">
    <property type="term" value="F:heme binding"/>
    <property type="evidence" value="ECO:0007669"/>
    <property type="project" value="InterPro"/>
</dbReference>
<dbReference type="PROSITE" id="PS51007">
    <property type="entry name" value="CYTC"/>
    <property type="match status" value="2"/>
</dbReference>
<keyword evidence="1" id="KW-0349">Heme</keyword>
<keyword evidence="2" id="KW-0479">Metal-binding</keyword>
<dbReference type="SUPFAM" id="SSF46626">
    <property type="entry name" value="Cytochrome c"/>
    <property type="match status" value="2"/>
</dbReference>
<evidence type="ECO:0000256" key="1">
    <source>
        <dbReference type="ARBA" id="ARBA00022617"/>
    </source>
</evidence>
<gene>
    <name evidence="5" type="ORF">METZ01_LOCUS115702</name>
</gene>
<keyword evidence="3" id="KW-0408">Iron</keyword>
<evidence type="ECO:0000259" key="4">
    <source>
        <dbReference type="PROSITE" id="PS51007"/>
    </source>
</evidence>
<proteinExistence type="predicted"/>
<protein>
    <recommendedName>
        <fullName evidence="4">Cytochrome c domain-containing protein</fullName>
    </recommendedName>
</protein>